<feature type="compositionally biased region" description="Polar residues" evidence="1">
    <location>
        <begin position="128"/>
        <end position="161"/>
    </location>
</feature>
<dbReference type="GO" id="GO:0048203">
    <property type="term" value="P:vesicle targeting, trans-Golgi to endosome"/>
    <property type="evidence" value="ECO:0007669"/>
    <property type="project" value="InterPro"/>
</dbReference>
<dbReference type="GO" id="GO:0035650">
    <property type="term" value="F:AP-1 adaptor complex binding"/>
    <property type="evidence" value="ECO:0007669"/>
    <property type="project" value="InterPro"/>
</dbReference>
<dbReference type="GO" id="GO:2000146">
    <property type="term" value="P:negative regulation of cell motility"/>
    <property type="evidence" value="ECO:0007669"/>
    <property type="project" value="InterPro"/>
</dbReference>
<feature type="compositionally biased region" description="Basic and acidic residues" evidence="1">
    <location>
        <begin position="100"/>
        <end position="111"/>
    </location>
</feature>
<dbReference type="InterPro" id="IPR031483">
    <property type="entry name" value="AP1AR"/>
</dbReference>
<proteinExistence type="predicted"/>
<dbReference type="GeneTree" id="ENSGT00940000167144"/>
<dbReference type="PANTHER" id="PTHR34529">
    <property type="entry name" value="AP-1 COMPLEX-ASSOCIATED REGULATORY PROTEIN"/>
    <property type="match status" value="1"/>
</dbReference>
<name>A0A3B3R2Z5_9TELE</name>
<dbReference type="AlphaFoldDB" id="A0A3B3R2Z5"/>
<dbReference type="GO" id="GO:0034315">
    <property type="term" value="P:regulation of Arp2/3 complex-mediated actin nucleation"/>
    <property type="evidence" value="ECO:0007669"/>
    <property type="project" value="InterPro"/>
</dbReference>
<keyword evidence="3" id="KW-1185">Reference proteome</keyword>
<dbReference type="PANTHER" id="PTHR34529:SF1">
    <property type="entry name" value="AP-1 COMPLEX-ASSOCIATED REGULATORY PROTEIN"/>
    <property type="match status" value="1"/>
</dbReference>
<protein>
    <submittedName>
        <fullName evidence="2">Adaptor related protein complex 1 associated regulatory protein</fullName>
    </submittedName>
</protein>
<evidence type="ECO:0000256" key="1">
    <source>
        <dbReference type="SAM" id="MobiDB-lite"/>
    </source>
</evidence>
<feature type="region of interest" description="Disordered" evidence="1">
    <location>
        <begin position="85"/>
        <end position="247"/>
    </location>
</feature>
<reference evidence="2" key="1">
    <citation type="submission" date="2025-08" db="UniProtKB">
        <authorList>
            <consortium name="Ensembl"/>
        </authorList>
    </citation>
    <scope>IDENTIFICATION</scope>
</reference>
<reference evidence="2" key="2">
    <citation type="submission" date="2025-09" db="UniProtKB">
        <authorList>
            <consortium name="Ensembl"/>
        </authorList>
    </citation>
    <scope>IDENTIFICATION</scope>
</reference>
<dbReference type="GO" id="GO:1900025">
    <property type="term" value="P:negative regulation of substrate adhesion-dependent cell spreading"/>
    <property type="evidence" value="ECO:0007669"/>
    <property type="project" value="InterPro"/>
</dbReference>
<organism evidence="2 3">
    <name type="scientific">Paramormyrops kingsleyae</name>
    <dbReference type="NCBI Taxonomy" id="1676925"/>
    <lineage>
        <taxon>Eukaryota</taxon>
        <taxon>Metazoa</taxon>
        <taxon>Chordata</taxon>
        <taxon>Craniata</taxon>
        <taxon>Vertebrata</taxon>
        <taxon>Euteleostomi</taxon>
        <taxon>Actinopterygii</taxon>
        <taxon>Neopterygii</taxon>
        <taxon>Teleostei</taxon>
        <taxon>Osteoglossocephala</taxon>
        <taxon>Osteoglossomorpha</taxon>
        <taxon>Osteoglossiformes</taxon>
        <taxon>Mormyridae</taxon>
        <taxon>Paramormyrops</taxon>
    </lineage>
</organism>
<sequence>MGNCWTRCCAIFRKETNRIKRGGGSKYFKAVGDHCTVEEGNPGSCLRAISEEEMAHLKEQRYAAISDKQTLVDERLRAELAAEEERLRQEEEAECTAQREASRRVRERRWQEQAQSRDTSAEAGSCGDPQTTLVAGSSTGVPQQEALRSSSVAMATPSTGSGRDLISRRQRSLNDDGSSEELEWDGEEGESQAEMVQQSGAWDRGTSLEWEDDFVSARAEDCDDPEFDGFVNPVLDAPSWDSDQQDR</sequence>
<accession>A0A3B3R2Z5</accession>
<evidence type="ECO:0000313" key="2">
    <source>
        <dbReference type="Ensembl" id="ENSPKIP00000012758.1"/>
    </source>
</evidence>
<dbReference type="Pfam" id="PF15745">
    <property type="entry name" value="AP1AR"/>
    <property type="match status" value="2"/>
</dbReference>
<dbReference type="GO" id="GO:0005829">
    <property type="term" value="C:cytosol"/>
    <property type="evidence" value="ECO:0007669"/>
    <property type="project" value="GOC"/>
</dbReference>
<feature type="compositionally biased region" description="Acidic residues" evidence="1">
    <location>
        <begin position="177"/>
        <end position="191"/>
    </location>
</feature>
<evidence type="ECO:0000313" key="3">
    <source>
        <dbReference type="Proteomes" id="UP000261540"/>
    </source>
</evidence>
<dbReference type="Proteomes" id="UP000261540">
    <property type="component" value="Unplaced"/>
</dbReference>
<dbReference type="Ensembl" id="ENSPKIT00000037159.1">
    <property type="protein sequence ID" value="ENSPKIP00000012758.1"/>
    <property type="gene ID" value="ENSPKIG00000000444.1"/>
</dbReference>